<protein>
    <submittedName>
        <fullName evidence="2">Uncharacterized protein</fullName>
    </submittedName>
</protein>
<feature type="region of interest" description="Disordered" evidence="1">
    <location>
        <begin position="130"/>
        <end position="195"/>
    </location>
</feature>
<sequence length="195" mass="21947">MDDKPRKRRRLGHYDYNRDENPLPDKERKWRDTQKQKLLKKFADEKKQRQQEFVELDPSRLGGQFTAVFAQLAGSENAPISNSTVTEIQDYSKKLGADIKWIQALLKELQREKDFLDDLEKWMLEGHKAAEYPGPDRLAAATEGPSVAAKPRQRRSEAAVASESAPSAEPAKEQSVEQQSVAQPSATQGGQGNAE</sequence>
<dbReference type="RefSeq" id="WP_135440670.1">
    <property type="nucleotide sequence ID" value="NZ_SRLE01000001.1"/>
</dbReference>
<feature type="compositionally biased region" description="Basic residues" evidence="1">
    <location>
        <begin position="1"/>
        <end position="11"/>
    </location>
</feature>
<feature type="compositionally biased region" description="Low complexity" evidence="1">
    <location>
        <begin position="158"/>
        <end position="169"/>
    </location>
</feature>
<evidence type="ECO:0000256" key="1">
    <source>
        <dbReference type="SAM" id="MobiDB-lite"/>
    </source>
</evidence>
<reference evidence="2 3" key="1">
    <citation type="submission" date="2019-04" db="EMBL/GenBank/DDBJ databases">
        <title>Taxonomy of novel Haliea sp. from mangrove soil of West Coast of India.</title>
        <authorList>
            <person name="Verma A."/>
            <person name="Kumar P."/>
            <person name="Krishnamurthi S."/>
        </authorList>
    </citation>
    <scope>NUCLEOTIDE SEQUENCE [LARGE SCALE GENOMIC DNA]</scope>
    <source>
        <strain evidence="2 3">SAOS-164</strain>
    </source>
</reference>
<feature type="compositionally biased region" description="Basic and acidic residues" evidence="1">
    <location>
        <begin position="12"/>
        <end position="31"/>
    </location>
</feature>
<proteinExistence type="predicted"/>
<accession>A0A4Z0M8R6</accession>
<dbReference type="EMBL" id="SRLE01000001">
    <property type="protein sequence ID" value="TGD76093.1"/>
    <property type="molecule type" value="Genomic_DNA"/>
</dbReference>
<comment type="caution">
    <text evidence="2">The sequence shown here is derived from an EMBL/GenBank/DDBJ whole genome shotgun (WGS) entry which is preliminary data.</text>
</comment>
<gene>
    <name evidence="2" type="ORF">E4634_00650</name>
</gene>
<feature type="compositionally biased region" description="Polar residues" evidence="1">
    <location>
        <begin position="176"/>
        <end position="188"/>
    </location>
</feature>
<organism evidence="2 3">
    <name type="scientific">Mangrovimicrobium sediminis</name>
    <dbReference type="NCBI Taxonomy" id="2562682"/>
    <lineage>
        <taxon>Bacteria</taxon>
        <taxon>Pseudomonadati</taxon>
        <taxon>Pseudomonadota</taxon>
        <taxon>Gammaproteobacteria</taxon>
        <taxon>Cellvibrionales</taxon>
        <taxon>Halieaceae</taxon>
        <taxon>Mangrovimicrobium</taxon>
    </lineage>
</organism>
<dbReference type="Proteomes" id="UP000298050">
    <property type="component" value="Unassembled WGS sequence"/>
</dbReference>
<evidence type="ECO:0000313" key="3">
    <source>
        <dbReference type="Proteomes" id="UP000298050"/>
    </source>
</evidence>
<evidence type="ECO:0000313" key="2">
    <source>
        <dbReference type="EMBL" id="TGD76093.1"/>
    </source>
</evidence>
<keyword evidence="3" id="KW-1185">Reference proteome</keyword>
<name>A0A4Z0M8R6_9GAMM</name>
<feature type="region of interest" description="Disordered" evidence="1">
    <location>
        <begin position="1"/>
        <end position="31"/>
    </location>
</feature>
<dbReference type="AlphaFoldDB" id="A0A4Z0M8R6"/>